<proteinExistence type="predicted"/>
<dbReference type="Proteomes" id="UP000297910">
    <property type="component" value="Unassembled WGS sequence"/>
</dbReference>
<name>A0A4Z1FXY0_9HELO</name>
<accession>A0A4Z1FXY0</accession>
<dbReference type="EMBL" id="PQXI01000057">
    <property type="protein sequence ID" value="TGO26571.1"/>
    <property type="molecule type" value="Genomic_DNA"/>
</dbReference>
<evidence type="ECO:0000313" key="1">
    <source>
        <dbReference type="EMBL" id="TGO26571.1"/>
    </source>
</evidence>
<sequence length="70" mass="7721">MNAIPEPPSTQNIIVDKLVWKTQPMLKRDEIIVDHIDLRYGPGRASVAFLMASKPDPLAGSYATDNSVRA</sequence>
<comment type="caution">
    <text evidence="1">The sequence shown here is derived from an EMBL/GenBank/DDBJ whole genome shotgun (WGS) entry which is preliminary data.</text>
</comment>
<reference evidence="1 2" key="1">
    <citation type="submission" date="2017-12" db="EMBL/GenBank/DDBJ databases">
        <title>Comparative genomics of Botrytis spp.</title>
        <authorList>
            <person name="Valero-Jimenez C.A."/>
            <person name="Tapia P."/>
            <person name="Veloso J."/>
            <person name="Silva-Moreno E."/>
            <person name="Staats M."/>
            <person name="Valdes J.H."/>
            <person name="Van Kan J.A.L."/>
        </authorList>
    </citation>
    <scope>NUCLEOTIDE SEQUENCE [LARGE SCALE GENOMIC DNA]</scope>
    <source>
        <strain evidence="1 2">Bp0003</strain>
    </source>
</reference>
<dbReference type="AlphaFoldDB" id="A0A4Z1FXY0"/>
<organism evidence="1 2">
    <name type="scientific">Botrytis paeoniae</name>
    <dbReference type="NCBI Taxonomy" id="278948"/>
    <lineage>
        <taxon>Eukaryota</taxon>
        <taxon>Fungi</taxon>
        <taxon>Dikarya</taxon>
        <taxon>Ascomycota</taxon>
        <taxon>Pezizomycotina</taxon>
        <taxon>Leotiomycetes</taxon>
        <taxon>Helotiales</taxon>
        <taxon>Sclerotiniaceae</taxon>
        <taxon>Botrytis</taxon>
    </lineage>
</organism>
<evidence type="ECO:0000313" key="2">
    <source>
        <dbReference type="Proteomes" id="UP000297910"/>
    </source>
</evidence>
<protein>
    <submittedName>
        <fullName evidence="1">Uncharacterized protein</fullName>
    </submittedName>
</protein>
<gene>
    <name evidence="1" type="ORF">BPAE_0057g00470</name>
</gene>
<keyword evidence="2" id="KW-1185">Reference proteome</keyword>